<keyword evidence="5" id="KW-0812">Transmembrane</keyword>
<evidence type="ECO:0000256" key="7">
    <source>
        <dbReference type="ARBA" id="ARBA00022833"/>
    </source>
</evidence>
<keyword evidence="21" id="KW-1185">Reference proteome</keyword>
<dbReference type="GO" id="GO:0005886">
    <property type="term" value="C:plasma membrane"/>
    <property type="evidence" value="ECO:0007669"/>
    <property type="project" value="UniProtKB-SubCell"/>
</dbReference>
<feature type="disulfide bond" evidence="17">
    <location>
        <begin position="700"/>
        <end position="757"/>
    </location>
</feature>
<feature type="binding site" evidence="15">
    <location>
        <position position="440"/>
    </location>
    <ligand>
        <name>L-glutamate</name>
        <dbReference type="ChEBI" id="CHEBI:29985"/>
    </ligand>
</feature>
<dbReference type="Pfam" id="PF00060">
    <property type="entry name" value="Lig_chan"/>
    <property type="match status" value="1"/>
</dbReference>
<dbReference type="EnsemblMetazoa" id="RPRC017357-RA">
    <property type="protein sequence ID" value="RPRC017357-PA"/>
    <property type="gene ID" value="RPRC017357"/>
</dbReference>
<dbReference type="RefSeq" id="XP_074000204.1">
    <property type="nucleotide sequence ID" value="XM_074144103.1"/>
</dbReference>
<dbReference type="SUPFAM" id="SSF53850">
    <property type="entry name" value="Periplasmic binding protein-like II"/>
    <property type="match status" value="1"/>
</dbReference>
<evidence type="ECO:0000256" key="13">
    <source>
        <dbReference type="ARBA" id="ARBA00023286"/>
    </source>
</evidence>
<keyword evidence="12" id="KW-0325">Glycoprotein</keyword>
<keyword evidence="11" id="KW-0675">Receptor</keyword>
<dbReference type="PANTHER" id="PTHR18966">
    <property type="entry name" value="IONOTROPIC GLUTAMATE RECEPTOR"/>
    <property type="match status" value="1"/>
</dbReference>
<dbReference type="SMART" id="SM00079">
    <property type="entry name" value="PBPe"/>
    <property type="match status" value="1"/>
</dbReference>
<evidence type="ECO:0000256" key="14">
    <source>
        <dbReference type="ARBA" id="ARBA00023303"/>
    </source>
</evidence>
<dbReference type="FunCoup" id="A0A0H2UI62">
    <property type="interactions" value="17"/>
</dbReference>
<feature type="binding site" evidence="15">
    <location>
        <position position="688"/>
    </location>
    <ligand>
        <name>L-glutamate</name>
        <dbReference type="ChEBI" id="CHEBI:29985"/>
    </ligand>
</feature>
<evidence type="ECO:0000256" key="8">
    <source>
        <dbReference type="ARBA" id="ARBA00022989"/>
    </source>
</evidence>
<evidence type="ECO:0000256" key="2">
    <source>
        <dbReference type="ARBA" id="ARBA00008685"/>
    </source>
</evidence>
<dbReference type="OMA" id="QYGHILQ"/>
<reference evidence="20" key="1">
    <citation type="submission" date="2015-06" db="UniProtKB">
        <authorList>
            <consortium name="EnsemblMetazoa"/>
        </authorList>
    </citation>
    <scope>IDENTIFICATION</scope>
</reference>
<keyword evidence="17" id="KW-1015">Disulfide bond</keyword>
<keyword evidence="9" id="KW-0406">Ion transport</keyword>
<organism evidence="20 21">
    <name type="scientific">Rhodnius prolixus</name>
    <name type="common">Triatomid bug</name>
    <dbReference type="NCBI Taxonomy" id="13249"/>
    <lineage>
        <taxon>Eukaryota</taxon>
        <taxon>Metazoa</taxon>
        <taxon>Ecdysozoa</taxon>
        <taxon>Arthropoda</taxon>
        <taxon>Hexapoda</taxon>
        <taxon>Insecta</taxon>
        <taxon>Pterygota</taxon>
        <taxon>Neoptera</taxon>
        <taxon>Paraneoptera</taxon>
        <taxon>Hemiptera</taxon>
        <taxon>Heteroptera</taxon>
        <taxon>Panheteroptera</taxon>
        <taxon>Cimicomorpha</taxon>
        <taxon>Reduviidae</taxon>
        <taxon>Triatominae</taxon>
        <taxon>Rhodnius</taxon>
    </lineage>
</organism>
<dbReference type="SMART" id="SM00918">
    <property type="entry name" value="Lig_chan-Glu_bd"/>
    <property type="match status" value="1"/>
</dbReference>
<dbReference type="VEuPathDB" id="VectorBase:RPRC017357"/>
<evidence type="ECO:0000256" key="10">
    <source>
        <dbReference type="ARBA" id="ARBA00023136"/>
    </source>
</evidence>
<dbReference type="InterPro" id="IPR001508">
    <property type="entry name" value="Iono_Glu_rcpt_met"/>
</dbReference>
<keyword evidence="8" id="KW-1133">Transmembrane helix</keyword>
<keyword evidence="13" id="KW-1071">Ligand-gated ion channel</keyword>
<dbReference type="Gene3D" id="3.40.190.10">
    <property type="entry name" value="Periplasmic binding protein-like II"/>
    <property type="match status" value="3"/>
</dbReference>
<dbReference type="Gene3D" id="1.10.287.70">
    <property type="match status" value="1"/>
</dbReference>
<keyword evidence="7" id="KW-0862">Zinc</keyword>
<evidence type="ECO:0000256" key="4">
    <source>
        <dbReference type="ARBA" id="ARBA00022475"/>
    </source>
</evidence>
<evidence type="ECO:0000259" key="18">
    <source>
        <dbReference type="SMART" id="SM00079"/>
    </source>
</evidence>
<dbReference type="Proteomes" id="UP000015103">
    <property type="component" value="Unassembled WGS sequence"/>
</dbReference>
<dbReference type="InterPro" id="IPR001320">
    <property type="entry name" value="Iontro_rcpt_C"/>
</dbReference>
<evidence type="ECO:0000256" key="15">
    <source>
        <dbReference type="PIRSR" id="PIRSR601508-1"/>
    </source>
</evidence>
<accession>A0A0H2UI62</accession>
<proteinExistence type="inferred from homology"/>
<evidence type="ECO:0000256" key="3">
    <source>
        <dbReference type="ARBA" id="ARBA00022448"/>
    </source>
</evidence>
<dbReference type="GO" id="GO:0038023">
    <property type="term" value="F:signaling receptor activity"/>
    <property type="evidence" value="ECO:0007669"/>
    <property type="project" value="InterPro"/>
</dbReference>
<dbReference type="FunFam" id="3.40.190.10:FF:000160">
    <property type="entry name" value="GLutamate Receptor family (AMPA)"/>
    <property type="match status" value="1"/>
</dbReference>
<evidence type="ECO:0000313" key="21">
    <source>
        <dbReference type="Proteomes" id="UP000015103"/>
    </source>
</evidence>
<evidence type="ECO:0000256" key="12">
    <source>
        <dbReference type="ARBA" id="ARBA00023180"/>
    </source>
</evidence>
<feature type="domain" description="Ionotropic glutamate receptor L-glutamate and glycine-binding" evidence="19">
    <location>
        <begin position="361"/>
        <end position="429"/>
    </location>
</feature>
<keyword evidence="3" id="KW-0813">Transport</keyword>
<evidence type="ECO:0000256" key="1">
    <source>
        <dbReference type="ARBA" id="ARBA00004651"/>
    </source>
</evidence>
<evidence type="ECO:0000256" key="16">
    <source>
        <dbReference type="PIRSR" id="PIRSR601508-2"/>
    </source>
</evidence>
<dbReference type="AlphaFoldDB" id="A0A0H2UI62"/>
<dbReference type="SUPFAM" id="SSF81324">
    <property type="entry name" value="Voltage-gated potassium channels"/>
    <property type="match status" value="1"/>
</dbReference>
<keyword evidence="6" id="KW-0479">Metal-binding</keyword>
<name>A0A0H2UI62_RHOPR</name>
<dbReference type="GO" id="GO:0015276">
    <property type="term" value="F:ligand-gated monoatomic ion channel activity"/>
    <property type="evidence" value="ECO:0007669"/>
    <property type="project" value="InterPro"/>
</dbReference>
<protein>
    <submittedName>
        <fullName evidence="20">Uncharacterized protein</fullName>
    </submittedName>
</protein>
<evidence type="ECO:0000256" key="17">
    <source>
        <dbReference type="PIRSR" id="PIRSR601508-3"/>
    </source>
</evidence>
<dbReference type="EMBL" id="ACPB03012728">
    <property type="status" value="NOT_ANNOTATED_CDS"/>
    <property type="molecule type" value="Genomic_DNA"/>
</dbReference>
<dbReference type="InterPro" id="IPR015683">
    <property type="entry name" value="Ionotropic_Glu_rcpt"/>
</dbReference>
<keyword evidence="4" id="KW-1003">Cell membrane</keyword>
<feature type="site" description="Crucial to convey clamshell closure to channel opening" evidence="16">
    <location>
        <position position="587"/>
    </location>
</feature>
<dbReference type="GeneID" id="141462334"/>
<feature type="domain" description="Ionotropic glutamate receptor C-terminal" evidence="18">
    <location>
        <begin position="363"/>
        <end position="751"/>
    </location>
</feature>
<comment type="subcellular location">
    <subcellularLocation>
        <location evidence="1">Cell membrane</location>
        <topology evidence="1">Multi-pass membrane protein</topology>
    </subcellularLocation>
</comment>
<dbReference type="InParanoid" id="A0A0H2UI62"/>
<sequence length="858" mass="98366">MQINIVLSIAVIFSEKSLAGKILTVKEQEDVTWTGLGDESMEEVIITIDRNDESDSTNKVCTALKDGISILLDLTWTGLDEVFQIINGTGLPYIRAEPEIVPFLRTLDRTITDTRDVVDAALIFQDAQGYEQSLQYLILESSLRVALFNNLDNETSTKLINMRPTPSFNAIFGETEAAASIYKKAFENKLIKLHDRWALVLTDMHYENLDNSLFEHRTNIYNLNNNLCCEEESNCTCSNDFNLNKEYLAQLKIALREAIANAKLSELSITVDCENTNDIKSDNTLFYDQLNELSGGYHLLQMDLAENLVRQRIIMDWKLITKQQQHPKLLGKWDSKTGLIKHRKIEPIKRFFRIATGYSIPFAYPVIDGNTKKLMYNEDGSEKWEGYCIDLIERLSQEMNFEYELSTSYDYGKKLENGTWSGLVGQLATGKIDMIVGALTMTSEREEVIDFVAPYYEQTGFSIVIRKPFRKTSLFKFMTVLRVEVWISILGALCLTAIMIWLLEKYSPYSAKNNKDKYSYPCRDFTLRESFWFAVTSFTPQGGGEAPKALSSRTLVAAYWLFVVLMLATFTANLAAFLTVERMQNPVQSLKQLARQSRINYTVVRNSEAHAYFRNMKFAEETLYRVWKEITLNSSADQSQYRVWDYPIKEQYAHILIAMEKTGTLESAEEGFRKVSENEDAEFAMIHDALEIKYQVYKDCNLTEIGEPFAEQPYAIAVQQGSHLNEEISRRILDLQSDRYFEALSAKFWNATMKNKCDSYDEDEGITLESLGGVFIATLVGLLLAMLTLGAEVLYEKKKKSKKVKAKEDIKIPNMLRDEFLTAKEFGHVRTNKIKAVFNPEQKPKVNYITVYPRGQLY</sequence>
<feature type="binding site" evidence="15">
    <location>
        <position position="445"/>
    </location>
    <ligand>
        <name>L-glutamate</name>
        <dbReference type="ChEBI" id="CHEBI:29985"/>
    </ligand>
</feature>
<dbReference type="FunFam" id="1.10.287.70:FF:000143">
    <property type="entry name" value="Probable glutamate receptor"/>
    <property type="match status" value="1"/>
</dbReference>
<evidence type="ECO:0000313" key="20">
    <source>
        <dbReference type="EnsemblMetazoa" id="RPRC017357-PA"/>
    </source>
</evidence>
<evidence type="ECO:0000256" key="5">
    <source>
        <dbReference type="ARBA" id="ARBA00022692"/>
    </source>
</evidence>
<dbReference type="CDD" id="cd13717">
    <property type="entry name" value="PBP2_iGluR_putative"/>
    <property type="match status" value="1"/>
</dbReference>
<dbReference type="PRINTS" id="PR00177">
    <property type="entry name" value="NMDARECEPTOR"/>
</dbReference>
<feature type="site" description="Interaction with the cone snail toxin Con-ikot-ikot" evidence="16">
    <location>
        <position position="614"/>
    </location>
</feature>
<dbReference type="GO" id="GO:0046872">
    <property type="term" value="F:metal ion binding"/>
    <property type="evidence" value="ECO:0007669"/>
    <property type="project" value="UniProtKB-KW"/>
</dbReference>
<keyword evidence="10" id="KW-0472">Membrane</keyword>
<dbReference type="InterPro" id="IPR019594">
    <property type="entry name" value="Glu/Gly-bd"/>
</dbReference>
<keyword evidence="14" id="KW-0407">Ion channel</keyword>
<dbReference type="FunFam" id="3.40.190.10:FF:000009">
    <property type="entry name" value="Putative glutamate receptor ionotropic NMDA 2B"/>
    <property type="match status" value="1"/>
</dbReference>
<evidence type="ECO:0000256" key="6">
    <source>
        <dbReference type="ARBA" id="ARBA00022723"/>
    </source>
</evidence>
<evidence type="ECO:0000259" key="19">
    <source>
        <dbReference type="SMART" id="SM00918"/>
    </source>
</evidence>
<comment type="similarity">
    <text evidence="2">Belongs to the glutamate-gated ion channel (TC 1.A.10.1) family.</text>
</comment>
<dbReference type="Pfam" id="PF10613">
    <property type="entry name" value="Lig_chan-Glu_bd"/>
    <property type="match status" value="1"/>
</dbReference>
<evidence type="ECO:0000256" key="9">
    <source>
        <dbReference type="ARBA" id="ARBA00023065"/>
    </source>
</evidence>
<evidence type="ECO:0000256" key="11">
    <source>
        <dbReference type="ARBA" id="ARBA00023170"/>
    </source>
</evidence>